<dbReference type="HOGENOM" id="CLU_053598_1_0_1"/>
<comment type="function">
    <text evidence="20">E3 ubiquitin-protein ligase which accepts ubiquitin from E2 ubiquitin-conjugating enzymes UBE2L3 and UBE2L6 in the form of a thioester and then directly transfers the ubiquitin to targeted substrates such as LCMT2, thereby promoting their degradation. Induces apoptosis via a p53/TP53-dependent but caspase-independent mechanism. Plays a crucial role in maintaining the genomic stability by controlling the degradation of multiple proteins involved in mitotic progression and DNA damage. Regulates epithelial homeostasis by mediating degradation of CDKN1A and isoform 2 of TP63. Plays a regulatory role in innate immunity by negatively regulating IRF3 activation and IFN-beta production. Mechanistically, inhibits TBK1 phosphorylation and 'Lys-63'-linked polyubiquitination independently of its E3 ligase activity. Alternatively, promotes 'Lys-27' and 'Lys-33'-linked ubiquitination of IFIH1/MDA5, promoting selective autophagic degradation of IFIH1/MDA5 to inhibit antiviral response.</text>
</comment>
<evidence type="ECO:0000256" key="5">
    <source>
        <dbReference type="ARBA" id="ARBA00012251"/>
    </source>
</evidence>
<evidence type="ECO:0000256" key="8">
    <source>
        <dbReference type="ARBA" id="ARBA00022692"/>
    </source>
</evidence>
<dbReference type="GO" id="GO:0016567">
    <property type="term" value="P:protein ubiquitination"/>
    <property type="evidence" value="ECO:0007669"/>
    <property type="project" value="InterPro"/>
</dbReference>
<dbReference type="EC" id="2.3.2.31" evidence="5"/>
<dbReference type="Gene3D" id="3.30.40.10">
    <property type="entry name" value="Zinc/RING finger domain, C3HC4 (zinc finger)"/>
    <property type="match status" value="1"/>
</dbReference>
<keyword evidence="14" id="KW-0862">Zinc</keyword>
<dbReference type="InterPro" id="IPR001841">
    <property type="entry name" value="Znf_RING"/>
</dbReference>
<evidence type="ECO:0000256" key="21">
    <source>
        <dbReference type="ARBA" id="ARBA00061765"/>
    </source>
</evidence>
<evidence type="ECO:0000256" key="18">
    <source>
        <dbReference type="ARBA" id="ARBA00023136"/>
    </source>
</evidence>
<evidence type="ECO:0000256" key="12">
    <source>
        <dbReference type="ARBA" id="ARBA00022771"/>
    </source>
</evidence>
<comment type="pathway">
    <text evidence="4">Protein modification; protein ubiquitination.</text>
</comment>
<reference evidence="26 28" key="2">
    <citation type="journal article" date="2013" name="Nature">
        <title>Insights into bilaterian evolution from three spiralian genomes.</title>
        <authorList>
            <person name="Simakov O."/>
            <person name="Marletaz F."/>
            <person name="Cho S.J."/>
            <person name="Edsinger-Gonzales E."/>
            <person name="Havlak P."/>
            <person name="Hellsten U."/>
            <person name="Kuo D.H."/>
            <person name="Larsson T."/>
            <person name="Lv J."/>
            <person name="Arendt D."/>
            <person name="Savage R."/>
            <person name="Osoegawa K."/>
            <person name="de Jong P."/>
            <person name="Grimwood J."/>
            <person name="Chapman J.A."/>
            <person name="Shapiro H."/>
            <person name="Aerts A."/>
            <person name="Otillar R.P."/>
            <person name="Terry A.Y."/>
            <person name="Boore J.L."/>
            <person name="Grigoriev I.V."/>
            <person name="Lindberg D.R."/>
            <person name="Seaver E.C."/>
            <person name="Weisblat D.A."/>
            <person name="Putnam N.H."/>
            <person name="Rokhsar D.S."/>
        </authorList>
    </citation>
    <scope>NUCLEOTIDE SEQUENCE</scope>
    <source>
        <strain evidence="26 28">I ESC-2004</strain>
    </source>
</reference>
<keyword evidence="28" id="KW-1185">Reference proteome</keyword>
<keyword evidence="9" id="KW-0053">Apoptosis</keyword>
<dbReference type="PROSITE" id="PS00518">
    <property type="entry name" value="ZF_RING_1"/>
    <property type="match status" value="1"/>
</dbReference>
<dbReference type="CDD" id="cd20352">
    <property type="entry name" value="Rcat_RBR_RNF144"/>
    <property type="match status" value="1"/>
</dbReference>
<evidence type="ECO:0000313" key="28">
    <source>
        <dbReference type="Proteomes" id="UP000014760"/>
    </source>
</evidence>
<evidence type="ECO:0000256" key="16">
    <source>
        <dbReference type="ARBA" id="ARBA00022989"/>
    </source>
</evidence>
<keyword evidence="13" id="KW-0833">Ubl conjugation pathway</keyword>
<evidence type="ECO:0000256" key="23">
    <source>
        <dbReference type="ARBA" id="ARBA00078867"/>
    </source>
</evidence>
<comment type="subunit">
    <text evidence="21">Interacts with UBE2L3, UBE2L6 and LCMT2, as well as with BAX. Interacts with TBK1; this interaction inhibits TBK1 phosphorylation and 'Lys-63'-linked polyubiquitination.</text>
</comment>
<proteinExistence type="inferred from homology"/>
<dbReference type="Pfam" id="PF01485">
    <property type="entry name" value="IBR"/>
    <property type="match status" value="1"/>
</dbReference>
<accession>R7VEA5</accession>
<keyword evidence="18 24" id="KW-0472">Membrane</keyword>
<evidence type="ECO:0000256" key="2">
    <source>
        <dbReference type="ARBA" id="ARBA00004304"/>
    </source>
</evidence>
<evidence type="ECO:0000256" key="20">
    <source>
        <dbReference type="ARBA" id="ARBA00060040"/>
    </source>
</evidence>
<dbReference type="GO" id="GO:0008270">
    <property type="term" value="F:zinc ion binding"/>
    <property type="evidence" value="ECO:0007669"/>
    <property type="project" value="UniProtKB-KW"/>
</dbReference>
<dbReference type="InterPro" id="IPR017907">
    <property type="entry name" value="Znf_RING_CS"/>
</dbReference>
<evidence type="ECO:0000256" key="9">
    <source>
        <dbReference type="ARBA" id="ARBA00022703"/>
    </source>
</evidence>
<keyword evidence="16 24" id="KW-1133">Transmembrane helix</keyword>
<evidence type="ECO:0000256" key="4">
    <source>
        <dbReference type="ARBA" id="ARBA00004906"/>
    </source>
</evidence>
<organism evidence="26">
    <name type="scientific">Capitella teleta</name>
    <name type="common">Polychaete worm</name>
    <dbReference type="NCBI Taxonomy" id="283909"/>
    <lineage>
        <taxon>Eukaryota</taxon>
        <taxon>Metazoa</taxon>
        <taxon>Spiralia</taxon>
        <taxon>Lophotrochozoa</taxon>
        <taxon>Annelida</taxon>
        <taxon>Polychaeta</taxon>
        <taxon>Sedentaria</taxon>
        <taxon>Scolecida</taxon>
        <taxon>Capitellidae</taxon>
        <taxon>Capitella</taxon>
    </lineage>
</organism>
<dbReference type="EMBL" id="AMQN01000711">
    <property type="status" value="NOT_ANNOTATED_CDS"/>
    <property type="molecule type" value="Genomic_DNA"/>
</dbReference>
<dbReference type="OMA" id="CMVAAEM"/>
<dbReference type="EnsemblMetazoa" id="CapteT180577">
    <property type="protein sequence ID" value="CapteP180577"/>
    <property type="gene ID" value="CapteG180577"/>
</dbReference>
<dbReference type="InterPro" id="IPR031127">
    <property type="entry name" value="E3_UB_ligase_RBR"/>
</dbReference>
<feature type="transmembrane region" description="Helical" evidence="24">
    <location>
        <begin position="261"/>
        <end position="283"/>
    </location>
</feature>
<dbReference type="PROSITE" id="PS51873">
    <property type="entry name" value="TRIAD"/>
    <property type="match status" value="1"/>
</dbReference>
<sequence length="310" mass="34362">MALFSAGEGGRVQLAVDPVMTCTLCLEEKALRAMYELQECKCKYCTTCMKAYLEVNIHEGYIMSITCPDAACHRSGKLKISEIRDLVEPEVFDKYMRLKFEREVEIDPHRTFCPEVGCETICHVCISSGSAGGPSTSSGSIKPRPVMCPTCSLQFCAVCKAKWHGELTCDENMKLGSKEEEGIPFQSPADADIKRCPLCLVPIERNDGCAQMMCKRCKHVFCWYCLASLDNDFLLRHYDNGPCKNRLGHSRASVMWHRTQVVGIFAGFGVLLLVASPFLLLAAPCILCCKCKASKCCDDDDLTDTLPSTS</sequence>
<gene>
    <name evidence="26" type="ORF">CAPTEDRAFT_180577</name>
</gene>
<dbReference type="Pfam" id="PF22191">
    <property type="entry name" value="IBR_1"/>
    <property type="match status" value="1"/>
</dbReference>
<dbReference type="OrthoDB" id="10009520at2759"/>
<dbReference type="SMART" id="SM00647">
    <property type="entry name" value="IBR"/>
    <property type="match status" value="2"/>
</dbReference>
<evidence type="ECO:0000256" key="3">
    <source>
        <dbReference type="ARBA" id="ARBA00004496"/>
    </source>
</evidence>
<comment type="catalytic activity">
    <reaction evidence="1">
        <text>[E2 ubiquitin-conjugating enzyme]-S-ubiquitinyl-L-cysteine + [acceptor protein]-L-lysine = [E2 ubiquitin-conjugating enzyme]-L-cysteine + [acceptor protein]-N(6)-ubiquitinyl-L-lysine.</text>
        <dbReference type="EC" id="2.3.2.31"/>
    </reaction>
</comment>
<evidence type="ECO:0000256" key="10">
    <source>
        <dbReference type="ARBA" id="ARBA00022723"/>
    </source>
</evidence>
<dbReference type="GO" id="GO:0006915">
    <property type="term" value="P:apoptotic process"/>
    <property type="evidence" value="ECO:0007669"/>
    <property type="project" value="UniProtKB-KW"/>
</dbReference>
<evidence type="ECO:0000313" key="27">
    <source>
        <dbReference type="EnsemblMetazoa" id="CapteP180577"/>
    </source>
</evidence>
<dbReference type="GO" id="GO:0031966">
    <property type="term" value="C:mitochondrial membrane"/>
    <property type="evidence" value="ECO:0007669"/>
    <property type="project" value="UniProtKB-SubCell"/>
</dbReference>
<evidence type="ECO:0000256" key="13">
    <source>
        <dbReference type="ARBA" id="ARBA00022786"/>
    </source>
</evidence>
<keyword evidence="6" id="KW-0963">Cytoplasm</keyword>
<keyword evidence="17" id="KW-0496">Mitochondrion</keyword>
<dbReference type="SUPFAM" id="SSF57850">
    <property type="entry name" value="RING/U-box"/>
    <property type="match status" value="3"/>
</dbReference>
<reference evidence="28" key="1">
    <citation type="submission" date="2012-12" db="EMBL/GenBank/DDBJ databases">
        <authorList>
            <person name="Hellsten U."/>
            <person name="Grimwood J."/>
            <person name="Chapman J.A."/>
            <person name="Shapiro H."/>
            <person name="Aerts A."/>
            <person name="Otillar R.P."/>
            <person name="Terry A.Y."/>
            <person name="Boore J.L."/>
            <person name="Simakov O."/>
            <person name="Marletaz F."/>
            <person name="Cho S.-J."/>
            <person name="Edsinger-Gonzales E."/>
            <person name="Havlak P."/>
            <person name="Kuo D.-H."/>
            <person name="Larsson T."/>
            <person name="Lv J."/>
            <person name="Arendt D."/>
            <person name="Savage R."/>
            <person name="Osoegawa K."/>
            <person name="de Jong P."/>
            <person name="Lindberg D.R."/>
            <person name="Seaver E.C."/>
            <person name="Weisblat D.A."/>
            <person name="Putnam N.H."/>
            <person name="Grigoriev I.V."/>
            <person name="Rokhsar D.S."/>
        </authorList>
    </citation>
    <scope>NUCLEOTIDE SEQUENCE</scope>
    <source>
        <strain evidence="28">I ESC-2004</strain>
    </source>
</reference>
<evidence type="ECO:0000313" key="26">
    <source>
        <dbReference type="EMBL" id="ELU14626.1"/>
    </source>
</evidence>
<dbReference type="GO" id="GO:0061630">
    <property type="term" value="F:ubiquitin protein ligase activity"/>
    <property type="evidence" value="ECO:0007669"/>
    <property type="project" value="UniProtKB-EC"/>
</dbReference>
<dbReference type="FunFam" id="3.30.40.10:FF:000051">
    <property type="entry name" value="RBR-type E3 ubiquitin transferase"/>
    <property type="match status" value="1"/>
</dbReference>
<dbReference type="AlphaFoldDB" id="R7VEA5"/>
<keyword evidence="7" id="KW-0808">Transferase</keyword>
<evidence type="ECO:0000256" key="24">
    <source>
        <dbReference type="SAM" id="Phobius"/>
    </source>
</evidence>
<dbReference type="CDD" id="cd16632">
    <property type="entry name" value="mRING-HC-C4C4_RBR_RNF144"/>
    <property type="match status" value="1"/>
</dbReference>
<protein>
    <recommendedName>
        <fullName evidence="22">E3 ubiquitin-protein ligase RNF144B</fullName>
        <ecNumber evidence="5">2.3.2.31</ecNumber>
    </recommendedName>
    <alternativeName>
        <fullName evidence="23">RING finger protein 144B</fullName>
    </alternativeName>
</protein>
<dbReference type="InterPro" id="IPR013083">
    <property type="entry name" value="Znf_RING/FYVE/PHD"/>
</dbReference>
<comment type="subcellular location">
    <subcellularLocation>
        <location evidence="3">Cytoplasm</location>
    </subcellularLocation>
    <subcellularLocation>
        <location evidence="2">Mitochondrion membrane</location>
        <topology evidence="2">Single-pass membrane protein</topology>
    </subcellularLocation>
</comment>
<keyword evidence="8 24" id="KW-0812">Transmembrane</keyword>
<comment type="similarity">
    <text evidence="19">Belongs to the RBR family. RNF144 subfamily.</text>
</comment>
<evidence type="ECO:0000256" key="17">
    <source>
        <dbReference type="ARBA" id="ARBA00023128"/>
    </source>
</evidence>
<keyword evidence="12" id="KW-0863">Zinc-finger</keyword>
<keyword evidence="15" id="KW-0832">Ubl conjugation</keyword>
<keyword evidence="11" id="KW-0677">Repeat</keyword>
<evidence type="ECO:0000256" key="11">
    <source>
        <dbReference type="ARBA" id="ARBA00022737"/>
    </source>
</evidence>
<dbReference type="EMBL" id="KB294417">
    <property type="protein sequence ID" value="ELU14626.1"/>
    <property type="molecule type" value="Genomic_DNA"/>
</dbReference>
<evidence type="ECO:0000259" key="25">
    <source>
        <dbReference type="PROSITE" id="PS51873"/>
    </source>
</evidence>
<feature type="domain" description="RING-type" evidence="25">
    <location>
        <begin position="18"/>
        <end position="247"/>
    </location>
</feature>
<name>R7VEA5_CAPTE</name>
<evidence type="ECO:0000256" key="7">
    <source>
        <dbReference type="ARBA" id="ARBA00022679"/>
    </source>
</evidence>
<evidence type="ECO:0000256" key="15">
    <source>
        <dbReference type="ARBA" id="ARBA00022843"/>
    </source>
</evidence>
<evidence type="ECO:0000256" key="14">
    <source>
        <dbReference type="ARBA" id="ARBA00022833"/>
    </source>
</evidence>
<dbReference type="SMART" id="SM00184">
    <property type="entry name" value="RING"/>
    <property type="match status" value="3"/>
</dbReference>
<dbReference type="InterPro" id="IPR002867">
    <property type="entry name" value="IBR_dom"/>
</dbReference>
<dbReference type="Gene3D" id="1.20.120.1750">
    <property type="match status" value="1"/>
</dbReference>
<evidence type="ECO:0000256" key="6">
    <source>
        <dbReference type="ARBA" id="ARBA00022490"/>
    </source>
</evidence>
<evidence type="ECO:0000256" key="1">
    <source>
        <dbReference type="ARBA" id="ARBA00001798"/>
    </source>
</evidence>
<dbReference type="Proteomes" id="UP000014760">
    <property type="component" value="Unassembled WGS sequence"/>
</dbReference>
<reference evidence="27" key="3">
    <citation type="submission" date="2015-06" db="UniProtKB">
        <authorList>
            <consortium name="EnsemblMetazoa"/>
        </authorList>
    </citation>
    <scope>IDENTIFICATION</scope>
</reference>
<dbReference type="PANTHER" id="PTHR11685">
    <property type="entry name" value="RBR FAMILY RING FINGER AND IBR DOMAIN-CONTAINING"/>
    <property type="match status" value="1"/>
</dbReference>
<evidence type="ECO:0000256" key="22">
    <source>
        <dbReference type="ARBA" id="ARBA00069720"/>
    </source>
</evidence>
<evidence type="ECO:0000256" key="19">
    <source>
        <dbReference type="ARBA" id="ARBA00038342"/>
    </source>
</evidence>
<dbReference type="FunFam" id="1.20.120.1750:FF:000010">
    <property type="entry name" value="RBR-type E3 ubiquitin transferase"/>
    <property type="match status" value="1"/>
</dbReference>
<keyword evidence="10" id="KW-0479">Metal-binding</keyword>
<dbReference type="InterPro" id="IPR044066">
    <property type="entry name" value="TRIAD_supradom"/>
</dbReference>
<dbReference type="CDD" id="cd20349">
    <property type="entry name" value="BRcat_RBR_RNF144"/>
    <property type="match status" value="1"/>
</dbReference>
<dbReference type="STRING" id="283909.R7VEA5"/>